<evidence type="ECO:0000256" key="4">
    <source>
        <dbReference type="ARBA" id="ARBA00022728"/>
    </source>
</evidence>
<name>A0A0L0P819_CANAR</name>
<evidence type="ECO:0000256" key="3">
    <source>
        <dbReference type="ARBA" id="ARBA00022664"/>
    </source>
</evidence>
<evidence type="ECO:0000313" key="8">
    <source>
        <dbReference type="EMBL" id="KNE02484.1"/>
    </source>
</evidence>
<dbReference type="GO" id="GO:0006397">
    <property type="term" value="P:mRNA processing"/>
    <property type="evidence" value="ECO:0007669"/>
    <property type="project" value="UniProtKB-KW"/>
</dbReference>
<keyword evidence="4" id="KW-0747">Spliceosome</keyword>
<dbReference type="SUPFAM" id="SSF101233">
    <property type="entry name" value="PWI domain"/>
    <property type="match status" value="1"/>
</dbReference>
<organism evidence="8 9">
    <name type="scientific">Candidozyma auris</name>
    <name type="common">Yeast</name>
    <name type="synonym">Candida auris</name>
    <dbReference type="NCBI Taxonomy" id="498019"/>
    <lineage>
        <taxon>Eukaryota</taxon>
        <taxon>Fungi</taxon>
        <taxon>Dikarya</taxon>
        <taxon>Ascomycota</taxon>
        <taxon>Saccharomycotina</taxon>
        <taxon>Pichiomycetes</taxon>
        <taxon>Metschnikowiaceae</taxon>
        <taxon>Candidozyma</taxon>
    </lineage>
</organism>
<reference evidence="9" key="1">
    <citation type="journal article" date="2015" name="BMC Genomics">
        <title>Draft genome of a commonly misdiagnosed multidrug resistant pathogen Candida auris.</title>
        <authorList>
            <person name="Chatterjee S."/>
            <person name="Alampalli S.V."/>
            <person name="Nageshan R.K."/>
            <person name="Chettiar S.T."/>
            <person name="Joshi S."/>
            <person name="Tatu U.S."/>
        </authorList>
    </citation>
    <scope>NUCLEOTIDE SEQUENCE [LARGE SCALE GENOMIC DNA]</scope>
    <source>
        <strain evidence="9">6684</strain>
    </source>
</reference>
<dbReference type="Proteomes" id="UP000037122">
    <property type="component" value="Unassembled WGS sequence"/>
</dbReference>
<dbReference type="VEuPathDB" id="FungiDB:B9J08_002061"/>
<dbReference type="PANTHER" id="PTHR23148">
    <property type="entry name" value="SERINE/ARGININE REGULATED NUCLEAR MATRIX PROTEIN"/>
    <property type="match status" value="1"/>
</dbReference>
<evidence type="ECO:0000256" key="5">
    <source>
        <dbReference type="ARBA" id="ARBA00025004"/>
    </source>
</evidence>
<dbReference type="VEuPathDB" id="FungiDB:CJJ07_000171"/>
<feature type="region of interest" description="Disordered" evidence="6">
    <location>
        <begin position="134"/>
        <end position="219"/>
    </location>
</feature>
<dbReference type="VEuPathDB" id="FungiDB:CJI96_0002735"/>
<dbReference type="GO" id="GO:0048024">
    <property type="term" value="P:regulation of mRNA splicing, via spliceosome"/>
    <property type="evidence" value="ECO:0007669"/>
    <property type="project" value="TreeGrafter"/>
</dbReference>
<sequence>MSTNETGRSKKDKTTSIFSRKVDSTKVNLPVIKRWIEEEITAQIPDDDIAAGFIYELIAGEENPDINAIRAQTDDFLGPKESKIFCKKLWKHLLSAQGDKDGLPLELVELRRRVLEEQRANQAKLQESKLQDRNRGWYHRDRRERYGQRDSFQKRGQGRSYRDSRTSDDSRKIVNETDAKHIDSKKTNYNRSEKKESHDESEVYHSNGSERGPRDKTLL</sequence>
<feature type="compositionally biased region" description="Basic and acidic residues" evidence="6">
    <location>
        <begin position="134"/>
        <end position="153"/>
    </location>
</feature>
<feature type="domain" description="PWI" evidence="7">
    <location>
        <begin position="11"/>
        <end position="110"/>
    </location>
</feature>
<protein>
    <recommendedName>
        <fullName evidence="2">U1 small nuclear ribonucleoprotein component SNU71</fullName>
    </recommendedName>
</protein>
<dbReference type="EMBL" id="LGST01000003">
    <property type="protein sequence ID" value="KNE02484.1"/>
    <property type="molecule type" value="Genomic_DNA"/>
</dbReference>
<dbReference type="GO" id="GO:0003723">
    <property type="term" value="F:RNA binding"/>
    <property type="evidence" value="ECO:0007669"/>
    <property type="project" value="TreeGrafter"/>
</dbReference>
<evidence type="ECO:0000256" key="1">
    <source>
        <dbReference type="ARBA" id="ARBA00005544"/>
    </source>
</evidence>
<comment type="caution">
    <text evidence="8">The sequence shown here is derived from an EMBL/GenBank/DDBJ whole genome shotgun (WGS) entry which is preliminary data.</text>
</comment>
<dbReference type="InterPro" id="IPR052225">
    <property type="entry name" value="Ser/Arg_repetitive_matrix"/>
</dbReference>
<evidence type="ECO:0000313" key="9">
    <source>
        <dbReference type="Proteomes" id="UP000037122"/>
    </source>
</evidence>
<dbReference type="Pfam" id="PF01480">
    <property type="entry name" value="PWI"/>
    <property type="match status" value="1"/>
</dbReference>
<dbReference type="InterPro" id="IPR036483">
    <property type="entry name" value="PWI_dom_sf"/>
</dbReference>
<evidence type="ECO:0000256" key="6">
    <source>
        <dbReference type="SAM" id="MobiDB-lite"/>
    </source>
</evidence>
<dbReference type="PROSITE" id="PS51025">
    <property type="entry name" value="PWI"/>
    <property type="match status" value="1"/>
</dbReference>
<dbReference type="VEuPathDB" id="FungiDB:CJI97_002252"/>
<dbReference type="GO" id="GO:0005681">
    <property type="term" value="C:spliceosomal complex"/>
    <property type="evidence" value="ECO:0007669"/>
    <property type="project" value="UniProtKB-KW"/>
</dbReference>
<feature type="compositionally biased region" description="Basic and acidic residues" evidence="6">
    <location>
        <begin position="160"/>
        <end position="203"/>
    </location>
</feature>
<dbReference type="VEuPathDB" id="FungiDB:QG37_00289"/>
<evidence type="ECO:0000256" key="2">
    <source>
        <dbReference type="ARBA" id="ARBA00014280"/>
    </source>
</evidence>
<dbReference type="InterPro" id="IPR002483">
    <property type="entry name" value="PWI_dom"/>
</dbReference>
<dbReference type="AlphaFoldDB" id="A0A0L0P819"/>
<keyword evidence="3" id="KW-0507">mRNA processing</keyword>
<dbReference type="PANTHER" id="PTHR23148:SF0">
    <property type="entry name" value="SERINE_ARGININE REPETITIVE MATRIX PROTEIN 1"/>
    <property type="match status" value="1"/>
</dbReference>
<comment type="function">
    <text evidence="5">Component of the U1 snRNP particle, which recognizes and binds the 5'-splice site of pre-mRNA. Together with other non-snRNP factors, U1 snRNP forms the spliceosomal commitment complex, that targets pre-mRNA to the splicing pathway.</text>
</comment>
<evidence type="ECO:0000259" key="7">
    <source>
        <dbReference type="PROSITE" id="PS51025"/>
    </source>
</evidence>
<accession>A0A0L0P819</accession>
<dbReference type="VEuPathDB" id="FungiDB:CJJ09_003149"/>
<comment type="similarity">
    <text evidence="1">Belongs to the SNU71 family.</text>
</comment>
<dbReference type="Gene3D" id="1.20.1390.10">
    <property type="entry name" value="PWI domain"/>
    <property type="match status" value="1"/>
</dbReference>
<proteinExistence type="inferred from homology"/>
<gene>
    <name evidence="8" type="ORF">QG37_00289</name>
</gene>
<keyword evidence="4" id="KW-0508">mRNA splicing</keyword>